<dbReference type="KEGG" id="din:Selin_2023"/>
<feature type="transmembrane region" description="Helical" evidence="1">
    <location>
        <begin position="115"/>
        <end position="142"/>
    </location>
</feature>
<keyword evidence="3" id="KW-1185">Reference proteome</keyword>
<dbReference type="eggNOG" id="ENOG5031U0A">
    <property type="taxonomic scope" value="Bacteria"/>
</dbReference>
<dbReference type="STRING" id="653733.Selin_2023"/>
<dbReference type="Proteomes" id="UP000002572">
    <property type="component" value="Chromosome"/>
</dbReference>
<gene>
    <name evidence="2" type="ordered locus">Selin_2023</name>
</gene>
<keyword evidence="1" id="KW-1133">Transmembrane helix</keyword>
<dbReference type="HOGENOM" id="CLU_111157_0_0_0"/>
<feature type="transmembrane region" description="Helical" evidence="1">
    <location>
        <begin position="47"/>
        <end position="65"/>
    </location>
</feature>
<dbReference type="InterPro" id="IPR011733">
    <property type="entry name" value="CHP02185_IM"/>
</dbReference>
<dbReference type="RefSeq" id="WP_013506623.1">
    <property type="nucleotide sequence ID" value="NC_014836.1"/>
</dbReference>
<dbReference type="EMBL" id="CP002432">
    <property type="protein sequence ID" value="ADU66743.1"/>
    <property type="molecule type" value="Genomic_DNA"/>
</dbReference>
<feature type="transmembrane region" description="Helical" evidence="1">
    <location>
        <begin position="20"/>
        <end position="40"/>
    </location>
</feature>
<dbReference type="Pfam" id="PF09605">
    <property type="entry name" value="Trep_Strep"/>
    <property type="match status" value="1"/>
</dbReference>
<sequence>MSNAQVLTLNRYWQVPDLVVVGIFAAVVKVSSILVALMGGGMNPLTLILKNVIFTALLVVMLYKVRKFGTLTLFLVISAIISALMLGGSLVLIPASILAGLIAEGVIMALGGYRFTWSIMVGVAIYDLLSKTIGLGFSWLMMREEPRIIAMVAVIVAIGYIGSIIGLFVGRYFVKELRHAGIIRH</sequence>
<keyword evidence="1" id="KW-0472">Membrane</keyword>
<proteinExistence type="predicted"/>
<name>E6W2J3_DESIS</name>
<evidence type="ECO:0000313" key="2">
    <source>
        <dbReference type="EMBL" id="ADU66743.1"/>
    </source>
</evidence>
<feature type="transmembrane region" description="Helical" evidence="1">
    <location>
        <begin position="71"/>
        <end position="103"/>
    </location>
</feature>
<keyword evidence="1" id="KW-0812">Transmembrane</keyword>
<reference evidence="2 3" key="1">
    <citation type="submission" date="2010-12" db="EMBL/GenBank/DDBJ databases">
        <title>Complete sequence of Desulfurispirillum indicum S5.</title>
        <authorList>
            <consortium name="US DOE Joint Genome Institute"/>
            <person name="Lucas S."/>
            <person name="Copeland A."/>
            <person name="Lapidus A."/>
            <person name="Cheng J.-F."/>
            <person name="Goodwin L."/>
            <person name="Pitluck S."/>
            <person name="Chertkov O."/>
            <person name="Held B."/>
            <person name="Detter J.C."/>
            <person name="Han C."/>
            <person name="Tapia R."/>
            <person name="Land M."/>
            <person name="Hauser L."/>
            <person name="Kyrpides N."/>
            <person name="Ivanova N."/>
            <person name="Mikhailova N."/>
            <person name="Haggblom M."/>
            <person name="Rauschenbach I."/>
            <person name="Bini E."/>
            <person name="Woyke T."/>
        </authorList>
    </citation>
    <scope>NUCLEOTIDE SEQUENCE [LARGE SCALE GENOMIC DNA]</scope>
    <source>
        <strain evidence="3">ATCC BAA-1389 / DSM 22839 / S5</strain>
    </source>
</reference>
<dbReference type="OrthoDB" id="5421299at2"/>
<evidence type="ECO:0000256" key="1">
    <source>
        <dbReference type="SAM" id="Phobius"/>
    </source>
</evidence>
<evidence type="ECO:0000313" key="3">
    <source>
        <dbReference type="Proteomes" id="UP000002572"/>
    </source>
</evidence>
<accession>E6W2J3</accession>
<dbReference type="AlphaFoldDB" id="E6W2J3"/>
<dbReference type="InParanoid" id="E6W2J3"/>
<organism evidence="2 3">
    <name type="scientific">Desulfurispirillum indicum (strain ATCC BAA-1389 / DSM 22839 / S5)</name>
    <dbReference type="NCBI Taxonomy" id="653733"/>
    <lineage>
        <taxon>Bacteria</taxon>
        <taxon>Pseudomonadati</taxon>
        <taxon>Chrysiogenota</taxon>
        <taxon>Chrysiogenia</taxon>
        <taxon>Chrysiogenales</taxon>
        <taxon>Chrysiogenaceae</taxon>
        <taxon>Desulfurispirillum</taxon>
    </lineage>
</organism>
<feature type="transmembrane region" description="Helical" evidence="1">
    <location>
        <begin position="148"/>
        <end position="174"/>
    </location>
</feature>
<protein>
    <submittedName>
        <fullName evidence="2">Uncharacterized protein</fullName>
    </submittedName>
</protein>